<dbReference type="Pfam" id="PF12417">
    <property type="entry name" value="DUF3669"/>
    <property type="match status" value="1"/>
</dbReference>
<dbReference type="OrthoDB" id="2993351at2759"/>
<gene>
    <name evidence="2" type="ORF">B0I35DRAFT_476815</name>
</gene>
<evidence type="ECO:0000313" key="2">
    <source>
        <dbReference type="EMBL" id="KAH7322918.1"/>
    </source>
</evidence>
<comment type="caution">
    <text evidence="2">The sequence shown here is derived from an EMBL/GenBank/DDBJ whole genome shotgun (WGS) entry which is preliminary data.</text>
</comment>
<accession>A0A8K0T1B9</accession>
<reference evidence="2" key="1">
    <citation type="journal article" date="2021" name="Nat. Commun.">
        <title>Genetic determinants of endophytism in the Arabidopsis root mycobiome.</title>
        <authorList>
            <person name="Mesny F."/>
            <person name="Miyauchi S."/>
            <person name="Thiergart T."/>
            <person name="Pickel B."/>
            <person name="Atanasova L."/>
            <person name="Karlsson M."/>
            <person name="Huettel B."/>
            <person name="Barry K.W."/>
            <person name="Haridas S."/>
            <person name="Chen C."/>
            <person name="Bauer D."/>
            <person name="Andreopoulos W."/>
            <person name="Pangilinan J."/>
            <person name="LaButti K."/>
            <person name="Riley R."/>
            <person name="Lipzen A."/>
            <person name="Clum A."/>
            <person name="Drula E."/>
            <person name="Henrissat B."/>
            <person name="Kohler A."/>
            <person name="Grigoriev I.V."/>
            <person name="Martin F.M."/>
            <person name="Hacquard S."/>
        </authorList>
    </citation>
    <scope>NUCLEOTIDE SEQUENCE</scope>
    <source>
        <strain evidence="2">MPI-CAGE-CH-0235</strain>
    </source>
</reference>
<dbReference type="EMBL" id="JAGPNK010000004">
    <property type="protein sequence ID" value="KAH7322918.1"/>
    <property type="molecule type" value="Genomic_DNA"/>
</dbReference>
<sequence length="409" mass="46915">MDRRKQAESEASEYSIAGSMKDLAISYFQYAKDCIMPEYYTSKELLSRLLSTKSYISTNSSLAKRPNAAQDDLALQRFEEIGKGQCGTVYCLTGKSIIVKVSNSAQKSRELFIDYQVHERIQYALDQVKASLSVEFSVEFSVPSLHTWISPGSEKFWADNMPLFPKKTVTEKFALVAERVFPVPLPVREALVDTLCPSAIKKRKQEFLAQPENKSCLIRIYLGRRETTRTKTNLQNLKLRNFPLHVNEMEEMDLDTKHFAEVMAQALAILHWKAGVDGNDIEFVLGSSPMRFQRPSLEVTLQSDMLTVAKHCQYDFGQRSTSIWIIDFNQCTEFQDDDTGLKQLVDAFFWNDPYYPRPNTGNHKDTDLWEIFSKQYLDISGKFTQSATPRRFIAQIESRCQKGTLDSLF</sequence>
<dbReference type="InterPro" id="IPR022137">
    <property type="entry name" value="Znf_prot_DUF3669"/>
</dbReference>
<dbReference type="AlphaFoldDB" id="A0A8K0T1B9"/>
<dbReference type="Proteomes" id="UP000813444">
    <property type="component" value="Unassembled WGS sequence"/>
</dbReference>
<organism evidence="2 3">
    <name type="scientific">Stachybotrys elegans</name>
    <dbReference type="NCBI Taxonomy" id="80388"/>
    <lineage>
        <taxon>Eukaryota</taxon>
        <taxon>Fungi</taxon>
        <taxon>Dikarya</taxon>
        <taxon>Ascomycota</taxon>
        <taxon>Pezizomycotina</taxon>
        <taxon>Sordariomycetes</taxon>
        <taxon>Hypocreomycetidae</taxon>
        <taxon>Hypocreales</taxon>
        <taxon>Stachybotryaceae</taxon>
        <taxon>Stachybotrys</taxon>
    </lineage>
</organism>
<evidence type="ECO:0000313" key="3">
    <source>
        <dbReference type="Proteomes" id="UP000813444"/>
    </source>
</evidence>
<evidence type="ECO:0000259" key="1">
    <source>
        <dbReference type="Pfam" id="PF12417"/>
    </source>
</evidence>
<keyword evidence="3" id="KW-1185">Reference proteome</keyword>
<protein>
    <submittedName>
        <fullName evidence="2">Zinc finger protein-domain-containing protein</fullName>
    </submittedName>
</protein>
<dbReference type="PANTHER" id="PTHR40780">
    <property type="entry name" value="DUF3669 DOMAIN-CONTAINING PROTEIN"/>
    <property type="match status" value="1"/>
</dbReference>
<proteinExistence type="predicted"/>
<dbReference type="PANTHER" id="PTHR40780:SF2">
    <property type="entry name" value="DUF3669 DOMAIN-CONTAINING PROTEIN"/>
    <property type="match status" value="1"/>
</dbReference>
<feature type="domain" description="DUF3669" evidence="1">
    <location>
        <begin position="323"/>
        <end position="385"/>
    </location>
</feature>
<name>A0A8K0T1B9_9HYPO</name>